<feature type="transmembrane region" description="Helical" evidence="1">
    <location>
        <begin position="51"/>
        <end position="71"/>
    </location>
</feature>
<feature type="transmembrane region" description="Helical" evidence="1">
    <location>
        <begin position="78"/>
        <end position="95"/>
    </location>
</feature>
<dbReference type="Proteomes" id="UP000248840">
    <property type="component" value="Unassembled WGS sequence"/>
</dbReference>
<keyword evidence="3" id="KW-1185">Reference proteome</keyword>
<dbReference type="InterPro" id="IPR038765">
    <property type="entry name" value="Papain-like_cys_pep_sf"/>
</dbReference>
<dbReference type="OrthoDB" id="1523787at2"/>
<keyword evidence="1" id="KW-0472">Membrane</keyword>
<evidence type="ECO:0000313" key="2">
    <source>
        <dbReference type="EMBL" id="RAR73892.1"/>
    </source>
</evidence>
<protein>
    <recommendedName>
        <fullName evidence="4">Transglutaminase superfamily protein</fullName>
    </recommendedName>
</protein>
<evidence type="ECO:0000256" key="1">
    <source>
        <dbReference type="SAM" id="Phobius"/>
    </source>
</evidence>
<evidence type="ECO:0008006" key="4">
    <source>
        <dbReference type="Google" id="ProtNLM"/>
    </source>
</evidence>
<sequence length="311" mass="36330">MFEKISLYYLKLKNKLTVKKPWDYVIIFILNVLFTIPVFIIVHHNIIAFNWYYKADRILIFILILLIFQCILQAMRRITLLSVFAYVVILLYGTLKGGYGFERVFEDYQSLLYNMSENQYPQDIIIDKLLPFPNKSKIIHAIDYENPKVRNFALMSVNKYFKNIKGHSNYLTLIQCLAVFKEINSHWNYVRDPKGEEYFASASESIQYLSGDCDDHSILMAASIRAIGGVPRLIHTQGHIYPELLIGSKSDMEMVTFLIKKELFPNESKGKVLYYHIDERGKIWLNLDYTAKYPGGPFLREEVLGALTLEY</sequence>
<name>A0A328YP20_9FLAO</name>
<dbReference type="Gene3D" id="3.10.620.30">
    <property type="match status" value="1"/>
</dbReference>
<gene>
    <name evidence="2" type="ORF">CLV55_103212</name>
</gene>
<feature type="transmembrane region" description="Helical" evidence="1">
    <location>
        <begin position="21"/>
        <end position="45"/>
    </location>
</feature>
<comment type="caution">
    <text evidence="2">The sequence shown here is derived from an EMBL/GenBank/DDBJ whole genome shotgun (WGS) entry which is preliminary data.</text>
</comment>
<organism evidence="2 3">
    <name type="scientific">Flavobacterium aciduliphilum</name>
    <dbReference type="NCBI Taxonomy" id="1101402"/>
    <lineage>
        <taxon>Bacteria</taxon>
        <taxon>Pseudomonadati</taxon>
        <taxon>Bacteroidota</taxon>
        <taxon>Flavobacteriia</taxon>
        <taxon>Flavobacteriales</taxon>
        <taxon>Flavobacteriaceae</taxon>
        <taxon>Flavobacterium</taxon>
    </lineage>
</organism>
<dbReference type="EMBL" id="QLSZ01000003">
    <property type="protein sequence ID" value="RAR73892.1"/>
    <property type="molecule type" value="Genomic_DNA"/>
</dbReference>
<keyword evidence="1" id="KW-1133">Transmembrane helix</keyword>
<dbReference type="RefSeq" id="WP_112112688.1">
    <property type="nucleotide sequence ID" value="NZ_QLSZ01000003.1"/>
</dbReference>
<dbReference type="SUPFAM" id="SSF54001">
    <property type="entry name" value="Cysteine proteinases"/>
    <property type="match status" value="1"/>
</dbReference>
<keyword evidence="1" id="KW-0812">Transmembrane</keyword>
<dbReference type="AlphaFoldDB" id="A0A328YP20"/>
<proteinExistence type="predicted"/>
<evidence type="ECO:0000313" key="3">
    <source>
        <dbReference type="Proteomes" id="UP000248840"/>
    </source>
</evidence>
<accession>A0A328YP20</accession>
<reference evidence="2 3" key="1">
    <citation type="submission" date="2018-06" db="EMBL/GenBank/DDBJ databases">
        <title>Genomic Encyclopedia of Archaeal and Bacterial Type Strains, Phase II (KMG-II): from individual species to whole genera.</title>
        <authorList>
            <person name="Goeker M."/>
        </authorList>
    </citation>
    <scope>NUCLEOTIDE SEQUENCE [LARGE SCALE GENOMIC DNA]</scope>
    <source>
        <strain evidence="2 3">DSM 25663</strain>
    </source>
</reference>